<dbReference type="EMBL" id="CAJNNW010031431">
    <property type="protein sequence ID" value="CAE8707546.1"/>
    <property type="molecule type" value="Genomic_DNA"/>
</dbReference>
<evidence type="ECO:0000256" key="1">
    <source>
        <dbReference type="ARBA" id="ARBA00004141"/>
    </source>
</evidence>
<dbReference type="AlphaFoldDB" id="A0A813KT41"/>
<keyword evidence="4 8" id="KW-1133">Transmembrane helix</keyword>
<feature type="non-terminal residue" evidence="10">
    <location>
        <position position="235"/>
    </location>
</feature>
<comment type="caution">
    <text evidence="10">The sequence shown here is derived from an EMBL/GenBank/DDBJ whole genome shotgun (WGS) entry which is preliminary data.</text>
</comment>
<dbReference type="InterPro" id="IPR039859">
    <property type="entry name" value="PFA4/ZDH16/20/ERF2-like"/>
</dbReference>
<evidence type="ECO:0000256" key="6">
    <source>
        <dbReference type="ARBA" id="ARBA00023315"/>
    </source>
</evidence>
<feature type="transmembrane region" description="Helical" evidence="8">
    <location>
        <begin position="210"/>
        <end position="233"/>
    </location>
</feature>
<dbReference type="Proteomes" id="UP000626109">
    <property type="component" value="Unassembled WGS sequence"/>
</dbReference>
<evidence type="ECO:0000256" key="3">
    <source>
        <dbReference type="ARBA" id="ARBA00022692"/>
    </source>
</evidence>
<dbReference type="PANTHER" id="PTHR22883:SF23">
    <property type="entry name" value="PALMITOYLTRANSFERASE ZDHHC6"/>
    <property type="match status" value="1"/>
</dbReference>
<dbReference type="GO" id="GO:0016020">
    <property type="term" value="C:membrane"/>
    <property type="evidence" value="ECO:0007669"/>
    <property type="project" value="UniProtKB-SubCell"/>
</dbReference>
<proteinExistence type="inferred from homology"/>
<keyword evidence="3 8" id="KW-0812">Transmembrane</keyword>
<dbReference type="EC" id="2.3.1.225" evidence="8"/>
<dbReference type="Pfam" id="PF01529">
    <property type="entry name" value="DHHC"/>
    <property type="match status" value="1"/>
</dbReference>
<evidence type="ECO:0000313" key="10">
    <source>
        <dbReference type="EMBL" id="CAE8707546.1"/>
    </source>
</evidence>
<dbReference type="PROSITE" id="PS50216">
    <property type="entry name" value="DHHC"/>
    <property type="match status" value="1"/>
</dbReference>
<protein>
    <recommendedName>
        <fullName evidence="8">Palmitoyltransferase</fullName>
        <ecNumber evidence="8">2.3.1.225</ecNumber>
    </recommendedName>
</protein>
<evidence type="ECO:0000256" key="7">
    <source>
        <dbReference type="ARBA" id="ARBA00038298"/>
    </source>
</evidence>
<dbReference type="GO" id="GO:0005794">
    <property type="term" value="C:Golgi apparatus"/>
    <property type="evidence" value="ECO:0007669"/>
    <property type="project" value="TreeGrafter"/>
</dbReference>
<accession>A0A813KT41</accession>
<dbReference type="InterPro" id="IPR001594">
    <property type="entry name" value="Palmitoyltrfase_DHHC"/>
</dbReference>
<feature type="domain" description="Palmitoyltransferase DHHC" evidence="9">
    <location>
        <begin position="164"/>
        <end position="233"/>
    </location>
</feature>
<name>A0A813KT41_POLGL</name>
<dbReference type="GO" id="GO:0006612">
    <property type="term" value="P:protein targeting to membrane"/>
    <property type="evidence" value="ECO:0007669"/>
    <property type="project" value="TreeGrafter"/>
</dbReference>
<dbReference type="GO" id="GO:0005783">
    <property type="term" value="C:endoplasmic reticulum"/>
    <property type="evidence" value="ECO:0007669"/>
    <property type="project" value="TreeGrafter"/>
</dbReference>
<comment type="subcellular location">
    <subcellularLocation>
        <location evidence="1">Membrane</location>
        <topology evidence="1">Multi-pass membrane protein</topology>
    </subcellularLocation>
</comment>
<comment type="catalytic activity">
    <reaction evidence="8">
        <text>L-cysteinyl-[protein] + hexadecanoyl-CoA = S-hexadecanoyl-L-cysteinyl-[protein] + CoA</text>
        <dbReference type="Rhea" id="RHEA:36683"/>
        <dbReference type="Rhea" id="RHEA-COMP:10131"/>
        <dbReference type="Rhea" id="RHEA-COMP:11032"/>
        <dbReference type="ChEBI" id="CHEBI:29950"/>
        <dbReference type="ChEBI" id="CHEBI:57287"/>
        <dbReference type="ChEBI" id="CHEBI:57379"/>
        <dbReference type="ChEBI" id="CHEBI:74151"/>
        <dbReference type="EC" id="2.3.1.225"/>
    </reaction>
</comment>
<sequence length="235" mass="26615">MSPGIFPSLEILSEGSFIPLPSPRGGSAVARGVRRANTDDSIFEDSFGGDYNHHWGELERRQAHLASQHQLLNYLSKASGFGQRRTSVRGQNTLDIDRPLLEESGMASLLPEDRANVEAKITRSWELLPGLVRKAADEVSPIRIQELRGLDGTRYLDYVEAGDFRHICVICHNIRRMRSFHCKQCGRCVQRLDHHCPWIDRCVGIGNQRLFYIFLVMLFSAIAMLFVMAAKFLSQ</sequence>
<gene>
    <name evidence="10" type="ORF">PGLA2088_LOCUS34590</name>
</gene>
<comment type="caution">
    <text evidence="8">Lacks conserved residue(s) required for the propagation of feature annotation.</text>
</comment>
<evidence type="ECO:0000313" key="11">
    <source>
        <dbReference type="Proteomes" id="UP000626109"/>
    </source>
</evidence>
<comment type="similarity">
    <text evidence="7">Belongs to the DHHC palmitoyltransferase family. PFA5 subfamily.</text>
</comment>
<keyword evidence="2 8" id="KW-0808">Transferase</keyword>
<comment type="domain">
    <text evidence="8">The DHHC domain is required for palmitoyltransferase activity.</text>
</comment>
<dbReference type="GO" id="GO:0019706">
    <property type="term" value="F:protein-cysteine S-palmitoyltransferase activity"/>
    <property type="evidence" value="ECO:0007669"/>
    <property type="project" value="UniProtKB-EC"/>
</dbReference>
<evidence type="ECO:0000256" key="2">
    <source>
        <dbReference type="ARBA" id="ARBA00022679"/>
    </source>
</evidence>
<dbReference type="PANTHER" id="PTHR22883">
    <property type="entry name" value="ZINC FINGER DHHC DOMAIN CONTAINING PROTEIN"/>
    <property type="match status" value="1"/>
</dbReference>
<evidence type="ECO:0000256" key="5">
    <source>
        <dbReference type="ARBA" id="ARBA00023136"/>
    </source>
</evidence>
<keyword evidence="6 8" id="KW-0012">Acyltransferase</keyword>
<organism evidence="10 11">
    <name type="scientific">Polarella glacialis</name>
    <name type="common">Dinoflagellate</name>
    <dbReference type="NCBI Taxonomy" id="89957"/>
    <lineage>
        <taxon>Eukaryota</taxon>
        <taxon>Sar</taxon>
        <taxon>Alveolata</taxon>
        <taxon>Dinophyceae</taxon>
        <taxon>Suessiales</taxon>
        <taxon>Suessiaceae</taxon>
        <taxon>Polarella</taxon>
    </lineage>
</organism>
<evidence type="ECO:0000256" key="4">
    <source>
        <dbReference type="ARBA" id="ARBA00022989"/>
    </source>
</evidence>
<evidence type="ECO:0000259" key="9">
    <source>
        <dbReference type="Pfam" id="PF01529"/>
    </source>
</evidence>
<keyword evidence="5 8" id="KW-0472">Membrane</keyword>
<evidence type="ECO:0000256" key="8">
    <source>
        <dbReference type="RuleBase" id="RU079119"/>
    </source>
</evidence>
<reference evidence="10" key="1">
    <citation type="submission" date="2021-02" db="EMBL/GenBank/DDBJ databases">
        <authorList>
            <person name="Dougan E. K."/>
            <person name="Rhodes N."/>
            <person name="Thang M."/>
            <person name="Chan C."/>
        </authorList>
    </citation>
    <scope>NUCLEOTIDE SEQUENCE</scope>
</reference>